<sequence length="113" mass="12653">MLIFNERAMGNNGSKFVKKIASPFTNSADCSCTDHPQSIVKSKSPVIVISRKGSMFFDEDGDLAHEFYIEVPPSRKGCKATMKKVLHNLVPQGEVAHQYPRLHVDFPIILHQV</sequence>
<dbReference type="PANTHER" id="PTHR15453">
    <property type="entry name" value="TUMOR SUPPRESSOR CANDIDATE 2"/>
    <property type="match status" value="1"/>
</dbReference>
<organism evidence="1">
    <name type="scientific">Coptotermes formosanus</name>
    <name type="common">Formosan subterranean termite</name>
    <dbReference type="NCBI Taxonomy" id="36987"/>
    <lineage>
        <taxon>Eukaryota</taxon>
        <taxon>Metazoa</taxon>
        <taxon>Ecdysozoa</taxon>
        <taxon>Arthropoda</taxon>
        <taxon>Hexapoda</taxon>
        <taxon>Insecta</taxon>
        <taxon>Pterygota</taxon>
        <taxon>Neoptera</taxon>
        <taxon>Polyneoptera</taxon>
        <taxon>Dictyoptera</taxon>
        <taxon>Blattodea</taxon>
        <taxon>Blattoidea</taxon>
        <taxon>Termitoidae</taxon>
        <taxon>Rhinotermitidae</taxon>
        <taxon>Coptotermes</taxon>
    </lineage>
</organism>
<evidence type="ECO:0008006" key="2">
    <source>
        <dbReference type="Google" id="ProtNLM"/>
    </source>
</evidence>
<dbReference type="InterPro" id="IPR029393">
    <property type="entry name" value="FUS1"/>
</dbReference>
<name>R4V514_COPFO</name>
<reference evidence="1" key="1">
    <citation type="submission" date="2013-03" db="EMBL/GenBank/DDBJ databases">
        <title>Immune-Related transcriptome of Coptotermes formosanus Shiraki workers: the defense mechanism.</title>
        <authorList>
            <person name="Hussain A."/>
            <person name="Li Y.F."/>
            <person name="Wen S.Y."/>
        </authorList>
    </citation>
    <scope>NUCLEOTIDE SEQUENCE</scope>
</reference>
<dbReference type="EMBL" id="KC741134">
    <property type="protein sequence ID" value="AGM32958.1"/>
    <property type="molecule type" value="mRNA"/>
</dbReference>
<dbReference type="AlphaFoldDB" id="R4V514"/>
<evidence type="ECO:0000313" key="1">
    <source>
        <dbReference type="EMBL" id="AGM32958.1"/>
    </source>
</evidence>
<dbReference type="GO" id="GO:0005739">
    <property type="term" value="C:mitochondrion"/>
    <property type="evidence" value="ECO:0007669"/>
    <property type="project" value="TreeGrafter"/>
</dbReference>
<accession>R4V514</accession>
<proteinExistence type="evidence at transcript level"/>
<dbReference type="GO" id="GO:0051881">
    <property type="term" value="P:regulation of mitochondrial membrane potential"/>
    <property type="evidence" value="ECO:0007669"/>
    <property type="project" value="TreeGrafter"/>
</dbReference>
<protein>
    <recommendedName>
        <fullName evidence="2">Tumor suppressor candidate 2</fullName>
    </recommendedName>
</protein>
<dbReference type="Pfam" id="PF15000">
    <property type="entry name" value="TUSC2"/>
    <property type="match status" value="1"/>
</dbReference>
<dbReference type="PANTHER" id="PTHR15453:SF8">
    <property type="entry name" value="TUMOR SUPPRESSOR CANDIDATE 2"/>
    <property type="match status" value="1"/>
</dbReference>